<proteinExistence type="predicted"/>
<name>A0ABU9ASJ9_9BACT</name>
<gene>
    <name evidence="2" type="ORF">WKV53_09340</name>
</gene>
<evidence type="ECO:0000313" key="2">
    <source>
        <dbReference type="EMBL" id="MEK7950698.1"/>
    </source>
</evidence>
<dbReference type="Gene3D" id="3.60.21.10">
    <property type="match status" value="1"/>
</dbReference>
<evidence type="ECO:0000313" key="3">
    <source>
        <dbReference type="Proteomes" id="UP001371305"/>
    </source>
</evidence>
<feature type="domain" description="Calcineurin-like phosphoesterase" evidence="1">
    <location>
        <begin position="5"/>
        <end position="204"/>
    </location>
</feature>
<dbReference type="InterPro" id="IPR029052">
    <property type="entry name" value="Metallo-depent_PP-like"/>
</dbReference>
<keyword evidence="3" id="KW-1185">Reference proteome</keyword>
<accession>A0ABU9ASJ9</accession>
<dbReference type="Proteomes" id="UP001371305">
    <property type="component" value="Unassembled WGS sequence"/>
</dbReference>
<dbReference type="RefSeq" id="WP_341404300.1">
    <property type="nucleotide sequence ID" value="NZ_JBBUKT010000003.1"/>
</dbReference>
<dbReference type="SUPFAM" id="SSF56300">
    <property type="entry name" value="Metallo-dependent phosphatases"/>
    <property type="match status" value="1"/>
</dbReference>
<dbReference type="EMBL" id="JBBUKT010000003">
    <property type="protein sequence ID" value="MEK7950698.1"/>
    <property type="molecule type" value="Genomic_DNA"/>
</dbReference>
<dbReference type="Pfam" id="PF00149">
    <property type="entry name" value="Metallophos"/>
    <property type="match status" value="1"/>
</dbReference>
<organism evidence="2 3">
    <name type="scientific">Luteolibacter soli</name>
    <dbReference type="NCBI Taxonomy" id="3135280"/>
    <lineage>
        <taxon>Bacteria</taxon>
        <taxon>Pseudomonadati</taxon>
        <taxon>Verrucomicrobiota</taxon>
        <taxon>Verrucomicrobiia</taxon>
        <taxon>Verrucomicrobiales</taxon>
        <taxon>Verrucomicrobiaceae</taxon>
        <taxon>Luteolibacter</taxon>
    </lineage>
</organism>
<sequence>MGLGIVISDLHLLSVRSVGEQRLASIRDDLAAADVIVFNGDTFDFRWSHFGNEERSVEVALDWLRLFAAAHPRAAVHFICGNHDCLDAFTRRLGDLVEACPSLRWHETHLQLGSHLFVHGDCAHQRMDAAGLGRYREVWRNDRPRAAWLGQGYRVADRLGITWMAHRAHFRPRTTLERLTWHLDRAVPGWKEVTEHCYFGHTHLPFRDRLHGGVAFHNTGCAIAGARFAPARFTI</sequence>
<dbReference type="InterPro" id="IPR004843">
    <property type="entry name" value="Calcineurin-like_PHP"/>
</dbReference>
<protein>
    <submittedName>
        <fullName evidence="2">Metallophosphoesterase</fullName>
    </submittedName>
</protein>
<comment type="caution">
    <text evidence="2">The sequence shown here is derived from an EMBL/GenBank/DDBJ whole genome shotgun (WGS) entry which is preliminary data.</text>
</comment>
<evidence type="ECO:0000259" key="1">
    <source>
        <dbReference type="Pfam" id="PF00149"/>
    </source>
</evidence>
<reference evidence="2 3" key="1">
    <citation type="submission" date="2024-04" db="EMBL/GenBank/DDBJ databases">
        <title>Luteolibacter sp. isolated from soil.</title>
        <authorList>
            <person name="An J."/>
        </authorList>
    </citation>
    <scope>NUCLEOTIDE SEQUENCE [LARGE SCALE GENOMIC DNA]</scope>
    <source>
        <strain evidence="2 3">Y139</strain>
    </source>
</reference>